<gene>
    <name evidence="1" type="ORF">UX92_C0036G0005</name>
</gene>
<proteinExistence type="predicted"/>
<reference evidence="1 2" key="1">
    <citation type="journal article" date="2015" name="Nature">
        <title>rRNA introns, odd ribosomes, and small enigmatic genomes across a large radiation of phyla.</title>
        <authorList>
            <person name="Brown C.T."/>
            <person name="Hug L.A."/>
            <person name="Thomas B.C."/>
            <person name="Sharon I."/>
            <person name="Castelle C.J."/>
            <person name="Singh A."/>
            <person name="Wilkins M.J."/>
            <person name="Williams K.H."/>
            <person name="Banfield J.F."/>
        </authorList>
    </citation>
    <scope>NUCLEOTIDE SEQUENCE [LARGE SCALE GENOMIC DNA]</scope>
</reference>
<comment type="caution">
    <text evidence="1">The sequence shown here is derived from an EMBL/GenBank/DDBJ whole genome shotgun (WGS) entry which is preliminary data.</text>
</comment>
<organism evidence="1 2">
    <name type="scientific">Candidatus Amesbacteria bacterium GW2011_GWA1_47_20</name>
    <dbReference type="NCBI Taxonomy" id="1618354"/>
    <lineage>
        <taxon>Bacteria</taxon>
        <taxon>Candidatus Amesiibacteriota</taxon>
    </lineage>
</organism>
<sequence length="423" mass="48218">MDFRPLISQGDQVFSLIEKRNAHLDHPDAIINPEDTQRIIDQLNRLISSLPDIQSPQNVDELLTAELKRRAVGEKEELSSQLSSEVPTLEETLAIYNIPPQDINSLPEWLHKNKPAVVSANQRLIEEHITHRQVKVFMGSSELKSQAETLVLNALISLKSVLRNHFLKLPGVSDFLDNYHIVIDSIETRAYTNWIANVMAITSIGCTRMFHKSVYLVPEKLLAQFGHEGLGHSANHAITASSSFPYFIKSAFTNVNSSTKESVAQYFEQKIFDILKDNPTATSELKLDESFETIYKRYQDALILQQYWKHLGLYATLTLARSRAGEEQKQHQEISKYSIEPRWPSGFINRNRNNWDKLTGRLLPRVTKELIYAADPVGRIMKSTPDKHRTDVERFILTGLWTPAGLEQWVKLNLEGKVPPVVS</sequence>
<evidence type="ECO:0000313" key="1">
    <source>
        <dbReference type="EMBL" id="KKU66644.1"/>
    </source>
</evidence>
<protein>
    <submittedName>
        <fullName evidence="1">Uncharacterized protein</fullName>
    </submittedName>
</protein>
<accession>A0A0G1SAX4</accession>
<dbReference type="Proteomes" id="UP000034565">
    <property type="component" value="Unassembled WGS sequence"/>
</dbReference>
<dbReference type="EMBL" id="LCOA01000036">
    <property type="protein sequence ID" value="KKU66644.1"/>
    <property type="molecule type" value="Genomic_DNA"/>
</dbReference>
<name>A0A0G1SAX4_9BACT</name>
<dbReference type="AlphaFoldDB" id="A0A0G1SAX4"/>
<evidence type="ECO:0000313" key="2">
    <source>
        <dbReference type="Proteomes" id="UP000034565"/>
    </source>
</evidence>